<dbReference type="GO" id="GO:0006310">
    <property type="term" value="P:DNA recombination"/>
    <property type="evidence" value="ECO:0007669"/>
    <property type="project" value="UniProtKB-KW"/>
</dbReference>
<proteinExistence type="predicted"/>
<dbReference type="AlphaFoldDB" id="G2GNH5"/>
<evidence type="ECO:0000256" key="1">
    <source>
        <dbReference type="ARBA" id="ARBA00023172"/>
    </source>
</evidence>
<comment type="caution">
    <text evidence="2">The sequence shown here is derived from an EMBL/GenBank/DDBJ whole genome shotgun (WGS) entry which is preliminary data.</text>
</comment>
<gene>
    <name evidence="2" type="ORF">SZN_35402</name>
</gene>
<dbReference type="PATRIC" id="fig|700597.3.peg.6895"/>
<dbReference type="Proteomes" id="UP000004217">
    <property type="component" value="Unassembled WGS sequence"/>
</dbReference>
<evidence type="ECO:0000313" key="3">
    <source>
        <dbReference type="Proteomes" id="UP000004217"/>
    </source>
</evidence>
<accession>G2GNH5</accession>
<dbReference type="InterPro" id="IPR013762">
    <property type="entry name" value="Integrase-like_cat_sf"/>
</dbReference>
<dbReference type="InterPro" id="IPR011010">
    <property type="entry name" value="DNA_brk_join_enz"/>
</dbReference>
<dbReference type="Gene3D" id="1.10.443.10">
    <property type="entry name" value="Intergrase catalytic core"/>
    <property type="match status" value="1"/>
</dbReference>
<protein>
    <submittedName>
        <fullName evidence="2">Phage integrase family protein</fullName>
    </submittedName>
</protein>
<keyword evidence="1" id="KW-0233">DNA recombination</keyword>
<organism evidence="2 3">
    <name type="scientific">Streptomyces zinciresistens K42</name>
    <dbReference type="NCBI Taxonomy" id="700597"/>
    <lineage>
        <taxon>Bacteria</taxon>
        <taxon>Bacillati</taxon>
        <taxon>Actinomycetota</taxon>
        <taxon>Actinomycetes</taxon>
        <taxon>Kitasatosporales</taxon>
        <taxon>Streptomycetaceae</taxon>
        <taxon>Streptomyces</taxon>
    </lineage>
</organism>
<reference evidence="2 3" key="1">
    <citation type="submission" date="2011-08" db="EMBL/GenBank/DDBJ databases">
        <authorList>
            <person name="Lin Y."/>
            <person name="Hao X."/>
            <person name="Johnstone L."/>
            <person name="Miller S.J."/>
            <person name="Wei G."/>
            <person name="Rensing C."/>
        </authorList>
    </citation>
    <scope>NUCLEOTIDE SEQUENCE [LARGE SCALE GENOMIC DNA]</scope>
    <source>
        <strain evidence="2 3">K42</strain>
    </source>
</reference>
<name>G2GNH5_9ACTN</name>
<dbReference type="SUPFAM" id="SSF56349">
    <property type="entry name" value="DNA breaking-rejoining enzymes"/>
    <property type="match status" value="1"/>
</dbReference>
<dbReference type="GO" id="GO:0003677">
    <property type="term" value="F:DNA binding"/>
    <property type="evidence" value="ECO:0007669"/>
    <property type="project" value="InterPro"/>
</dbReference>
<dbReference type="EMBL" id="AGBF01000293">
    <property type="protein sequence ID" value="EGX54945.1"/>
    <property type="molecule type" value="Genomic_DNA"/>
</dbReference>
<evidence type="ECO:0000313" key="2">
    <source>
        <dbReference type="EMBL" id="EGX54945.1"/>
    </source>
</evidence>
<keyword evidence="3" id="KW-1185">Reference proteome</keyword>
<dbReference type="GO" id="GO:0015074">
    <property type="term" value="P:DNA integration"/>
    <property type="evidence" value="ECO:0007669"/>
    <property type="project" value="InterPro"/>
</dbReference>
<sequence length="51" mass="5750">MLIKKGATPKQVQKRLGHAKPSITLNVYTHLWEADEDRTADMMESALNDVP</sequence>